<reference evidence="1 2" key="1">
    <citation type="submission" date="2019-02" db="EMBL/GenBank/DDBJ databases">
        <title>Deep-cultivation of Planctomycetes and their phenomic and genomic characterization uncovers novel biology.</title>
        <authorList>
            <person name="Wiegand S."/>
            <person name="Jogler M."/>
            <person name="Boedeker C."/>
            <person name="Pinto D."/>
            <person name="Vollmers J."/>
            <person name="Rivas-Marin E."/>
            <person name="Kohn T."/>
            <person name="Peeters S.H."/>
            <person name="Heuer A."/>
            <person name="Rast P."/>
            <person name="Oberbeckmann S."/>
            <person name="Bunk B."/>
            <person name="Jeske O."/>
            <person name="Meyerdierks A."/>
            <person name="Storesund J.E."/>
            <person name="Kallscheuer N."/>
            <person name="Luecker S."/>
            <person name="Lage O.M."/>
            <person name="Pohl T."/>
            <person name="Merkel B.J."/>
            <person name="Hornburger P."/>
            <person name="Mueller R.-W."/>
            <person name="Bruemmer F."/>
            <person name="Labrenz M."/>
            <person name="Spormann A.M."/>
            <person name="Op den Camp H."/>
            <person name="Overmann J."/>
            <person name="Amann R."/>
            <person name="Jetten M.S.M."/>
            <person name="Mascher T."/>
            <person name="Medema M.H."/>
            <person name="Devos D.P."/>
            <person name="Kaster A.-K."/>
            <person name="Ovreas L."/>
            <person name="Rohde M."/>
            <person name="Galperin M.Y."/>
            <person name="Jogler C."/>
        </authorList>
    </citation>
    <scope>NUCLEOTIDE SEQUENCE [LARGE SCALE GENOMIC DNA]</scope>
    <source>
        <strain evidence="1 2">FF011L</strain>
    </source>
</reference>
<dbReference type="RefSeq" id="WP_145349996.1">
    <property type="nucleotide sequence ID" value="NZ_CP036262.1"/>
</dbReference>
<name>A0A517MAE7_9BACT</name>
<dbReference type="EMBL" id="CP036262">
    <property type="protein sequence ID" value="QDS91821.1"/>
    <property type="molecule type" value="Genomic_DNA"/>
</dbReference>
<dbReference type="KEGG" id="rml:FF011L_05560"/>
<organism evidence="1 2">
    <name type="scientific">Roseimaritima multifibrata</name>
    <dbReference type="NCBI Taxonomy" id="1930274"/>
    <lineage>
        <taxon>Bacteria</taxon>
        <taxon>Pseudomonadati</taxon>
        <taxon>Planctomycetota</taxon>
        <taxon>Planctomycetia</taxon>
        <taxon>Pirellulales</taxon>
        <taxon>Pirellulaceae</taxon>
        <taxon>Roseimaritima</taxon>
    </lineage>
</organism>
<gene>
    <name evidence="1" type="ORF">FF011L_05560</name>
</gene>
<dbReference type="AlphaFoldDB" id="A0A517MAE7"/>
<accession>A0A517MAE7</accession>
<evidence type="ECO:0000313" key="2">
    <source>
        <dbReference type="Proteomes" id="UP000320672"/>
    </source>
</evidence>
<sequence length="117" mass="12662">MNKPVHVTHTDIESFAACDPMDNSPGDACLLTTIGSVEVSAIPTADHRGLMVTIEEPLERVLELGLNHPIAIRNAVYAVVNAVVNAIGESLQFSGMGADDDVPPWYEFEALTQWNDD</sequence>
<evidence type="ECO:0000313" key="1">
    <source>
        <dbReference type="EMBL" id="QDS91821.1"/>
    </source>
</evidence>
<keyword evidence="2" id="KW-1185">Reference proteome</keyword>
<proteinExistence type="predicted"/>
<dbReference type="Proteomes" id="UP000320672">
    <property type="component" value="Chromosome"/>
</dbReference>
<protein>
    <submittedName>
        <fullName evidence="1">Uncharacterized protein</fullName>
    </submittedName>
</protein>